<evidence type="ECO:0000256" key="1">
    <source>
        <dbReference type="ARBA" id="ARBA00022630"/>
    </source>
</evidence>
<evidence type="ECO:0000256" key="3">
    <source>
        <dbReference type="ARBA" id="ARBA00023002"/>
    </source>
</evidence>
<dbReference type="GO" id="GO:0071949">
    <property type="term" value="F:FAD binding"/>
    <property type="evidence" value="ECO:0007669"/>
    <property type="project" value="InterPro"/>
</dbReference>
<dbReference type="AlphaFoldDB" id="A0A6B0YVJ7"/>
<dbReference type="SUPFAM" id="SSF55447">
    <property type="entry name" value="CO dehydrogenase flavoprotein C-terminal domain-like"/>
    <property type="match status" value="1"/>
</dbReference>
<dbReference type="InterPro" id="IPR005107">
    <property type="entry name" value="CO_DH_flav_C"/>
</dbReference>
<dbReference type="EMBL" id="VXRG01000096">
    <property type="protein sequence ID" value="MXY94039.1"/>
    <property type="molecule type" value="Genomic_DNA"/>
</dbReference>
<dbReference type="Pfam" id="PF03450">
    <property type="entry name" value="CO_deh_flav_C"/>
    <property type="match status" value="1"/>
</dbReference>
<dbReference type="Gene3D" id="3.30.43.10">
    <property type="entry name" value="Uridine Diphospho-n-acetylenolpyruvylglucosamine Reductase, domain 2"/>
    <property type="match status" value="1"/>
</dbReference>
<sequence length="303" mass="31215">MQAIEFVAPTTVDEAISALAAGGGRARPLSGGTDLIAQLQEGRLALDTVVDLKRIPELMAISISGDGLTLGASASCHSINANQAIRDAYPALIDSTHLIGGTQIQGRASLGGNLCNSSPAADSIPNLIAHSVTCNIAGPNGRRSVAVEDFCTGPGRNVLEDGEFLVSLDFPTPPANFGAAYLRFIPRNEMDIAVVGAGASVVLSDDKSTIQSARVALGAVAPTPLYVVEAGDALAGQPVSEESLDKAAELAKAAAKPISDMRGTIPQRKHLSAVLTQRALRIAIDRARGTKTVDELGRLNGHG</sequence>
<keyword evidence="3" id="KW-0560">Oxidoreductase</keyword>
<keyword evidence="1" id="KW-0285">Flavoprotein</keyword>
<feature type="domain" description="FAD-binding PCMH-type" evidence="4">
    <location>
        <begin position="1"/>
        <end position="175"/>
    </location>
</feature>
<dbReference type="InterPro" id="IPR036318">
    <property type="entry name" value="FAD-bd_PCMH-like_sf"/>
</dbReference>
<dbReference type="InterPro" id="IPR036683">
    <property type="entry name" value="CO_DH_flav_C_dom_sf"/>
</dbReference>
<dbReference type="Pfam" id="PF00941">
    <property type="entry name" value="FAD_binding_5"/>
    <property type="match status" value="1"/>
</dbReference>
<dbReference type="InterPro" id="IPR051312">
    <property type="entry name" value="Diverse_Substr_Oxidored"/>
</dbReference>
<dbReference type="InterPro" id="IPR016166">
    <property type="entry name" value="FAD-bd_PCMH"/>
</dbReference>
<evidence type="ECO:0000256" key="2">
    <source>
        <dbReference type="ARBA" id="ARBA00022827"/>
    </source>
</evidence>
<accession>A0A6B0YVJ7</accession>
<dbReference type="SUPFAM" id="SSF56176">
    <property type="entry name" value="FAD-binding/transporter-associated domain-like"/>
    <property type="match status" value="1"/>
</dbReference>
<dbReference type="PANTHER" id="PTHR42659">
    <property type="entry name" value="XANTHINE DEHYDROGENASE SUBUNIT C-RELATED"/>
    <property type="match status" value="1"/>
</dbReference>
<dbReference type="GO" id="GO:0016491">
    <property type="term" value="F:oxidoreductase activity"/>
    <property type="evidence" value="ECO:0007669"/>
    <property type="project" value="UniProtKB-KW"/>
</dbReference>
<evidence type="ECO:0000259" key="4">
    <source>
        <dbReference type="PROSITE" id="PS51387"/>
    </source>
</evidence>
<reference evidence="5" key="1">
    <citation type="submission" date="2019-09" db="EMBL/GenBank/DDBJ databases">
        <title>Characterisation of the sponge microbiome using genome-centric metagenomics.</title>
        <authorList>
            <person name="Engelberts J.P."/>
            <person name="Robbins S.J."/>
            <person name="De Goeij J.M."/>
            <person name="Aranda M."/>
            <person name="Bell S.C."/>
            <person name="Webster N.S."/>
        </authorList>
    </citation>
    <scope>NUCLEOTIDE SEQUENCE</scope>
    <source>
        <strain evidence="5">SB0664_bin_27</strain>
    </source>
</reference>
<proteinExistence type="predicted"/>
<comment type="caution">
    <text evidence="5">The sequence shown here is derived from an EMBL/GenBank/DDBJ whole genome shotgun (WGS) entry which is preliminary data.</text>
</comment>
<dbReference type="PROSITE" id="PS51387">
    <property type="entry name" value="FAD_PCMH"/>
    <property type="match status" value="1"/>
</dbReference>
<gene>
    <name evidence="5" type="ORF">F4Y42_11410</name>
</gene>
<evidence type="ECO:0000313" key="5">
    <source>
        <dbReference type="EMBL" id="MXY94039.1"/>
    </source>
</evidence>
<dbReference type="InterPro" id="IPR002346">
    <property type="entry name" value="Mopterin_DH_FAD-bd"/>
</dbReference>
<dbReference type="Gene3D" id="3.30.390.50">
    <property type="entry name" value="CO dehydrogenase flavoprotein, C-terminal domain"/>
    <property type="match status" value="1"/>
</dbReference>
<name>A0A6B0YVJ7_9CHLR</name>
<dbReference type="InterPro" id="IPR016167">
    <property type="entry name" value="FAD-bd_PCMH_sub1"/>
</dbReference>
<organism evidence="5">
    <name type="scientific">Caldilineaceae bacterium SB0664_bin_27</name>
    <dbReference type="NCBI Taxonomy" id="2605260"/>
    <lineage>
        <taxon>Bacteria</taxon>
        <taxon>Bacillati</taxon>
        <taxon>Chloroflexota</taxon>
        <taxon>Caldilineae</taxon>
        <taxon>Caldilineales</taxon>
        <taxon>Caldilineaceae</taxon>
    </lineage>
</organism>
<keyword evidence="2" id="KW-0274">FAD</keyword>
<dbReference type="InterPro" id="IPR016169">
    <property type="entry name" value="FAD-bd_PCMH_sub2"/>
</dbReference>
<dbReference type="Gene3D" id="3.30.465.10">
    <property type="match status" value="1"/>
</dbReference>
<protein>
    <submittedName>
        <fullName evidence="5">Xanthine dehydrogenase family protein subunit M</fullName>
    </submittedName>
</protein>
<dbReference type="SMART" id="SM01092">
    <property type="entry name" value="CO_deh_flav_C"/>
    <property type="match status" value="1"/>
</dbReference>
<dbReference type="PANTHER" id="PTHR42659:SF2">
    <property type="entry name" value="XANTHINE DEHYDROGENASE SUBUNIT C-RELATED"/>
    <property type="match status" value="1"/>
</dbReference>